<comment type="caution">
    <text evidence="1">The sequence shown here is derived from an EMBL/GenBank/DDBJ whole genome shotgun (WGS) entry which is preliminary data.</text>
</comment>
<dbReference type="InterPro" id="IPR011990">
    <property type="entry name" value="TPR-like_helical_dom_sf"/>
</dbReference>
<accession>A0A0P9PRI8</accession>
<protein>
    <recommendedName>
        <fullName evidence="3">TPR domain protein</fullName>
    </recommendedName>
</protein>
<evidence type="ECO:0008006" key="3">
    <source>
        <dbReference type="Google" id="ProtNLM"/>
    </source>
</evidence>
<dbReference type="AlphaFoldDB" id="A0A0P9PRI8"/>
<evidence type="ECO:0000313" key="1">
    <source>
        <dbReference type="EMBL" id="KPX23250.1"/>
    </source>
</evidence>
<dbReference type="Gene3D" id="1.25.40.10">
    <property type="entry name" value="Tetratricopeptide repeat domain"/>
    <property type="match status" value="1"/>
</dbReference>
<name>A0A0P9PRI8_PSEA0</name>
<evidence type="ECO:0000313" key="2">
    <source>
        <dbReference type="Proteomes" id="UP000050490"/>
    </source>
</evidence>
<dbReference type="EMBL" id="LJQI01000344">
    <property type="protein sequence ID" value="KPX23250.1"/>
    <property type="molecule type" value="Genomic_DNA"/>
</dbReference>
<reference evidence="1 2" key="1">
    <citation type="submission" date="2015-09" db="EMBL/GenBank/DDBJ databases">
        <title>Genome announcement of multiple Pseudomonas syringae strains.</title>
        <authorList>
            <person name="Thakur S."/>
            <person name="Wang P.W."/>
            <person name="Gong Y."/>
            <person name="Weir B.S."/>
            <person name="Guttman D.S."/>
        </authorList>
    </citation>
    <scope>NUCLEOTIDE SEQUENCE [LARGE SCALE GENOMIC DNA]</scope>
    <source>
        <strain evidence="1 2">ICMP4455</strain>
    </source>
</reference>
<dbReference type="Proteomes" id="UP000050490">
    <property type="component" value="Unassembled WGS sequence"/>
</dbReference>
<gene>
    <name evidence="1" type="ORF">ALO70_05047</name>
</gene>
<dbReference type="PATRIC" id="fig|129137.4.peg.2673"/>
<sequence>MTMTTSWFTLWTLSPLWNARMKNWMLFGALVYLGGCASHHCENGPNDSQLTDSPCRAGHLLYQNDMLQAKLLISEDDRENYELAEAMLRRAALDDASGEAEFYQAVLLIRQQADQKQIIELLQTAAKHKHPLAIALLSQQLSVSDPKLAERYQAEYSQLDVAKSGYPSFQQALVVIRGLVIPSARTTAAN</sequence>
<proteinExistence type="predicted"/>
<organism evidence="1 2">
    <name type="scientific">Pseudomonas amygdali pv. eriobotryae</name>
    <dbReference type="NCBI Taxonomy" id="129137"/>
    <lineage>
        <taxon>Bacteria</taxon>
        <taxon>Pseudomonadati</taxon>
        <taxon>Pseudomonadota</taxon>
        <taxon>Gammaproteobacteria</taxon>
        <taxon>Pseudomonadales</taxon>
        <taxon>Pseudomonadaceae</taxon>
        <taxon>Pseudomonas</taxon>
        <taxon>Pseudomonas amygdali</taxon>
    </lineage>
</organism>